<name>A0A4R1NC11_9GAMM</name>
<dbReference type="EMBL" id="SJOI01000001">
    <property type="protein sequence ID" value="TCL05045.1"/>
    <property type="molecule type" value="Genomic_DNA"/>
</dbReference>
<evidence type="ECO:0000313" key="2">
    <source>
        <dbReference type="Proteomes" id="UP000294555"/>
    </source>
</evidence>
<proteinExistence type="predicted"/>
<dbReference type="AlphaFoldDB" id="A0A4R1NC11"/>
<protein>
    <submittedName>
        <fullName evidence="1">Uncharacterized protein</fullName>
    </submittedName>
</protein>
<keyword evidence="2" id="KW-1185">Reference proteome</keyword>
<organism evidence="1 2">
    <name type="scientific">Sodalis ligni</name>
    <dbReference type="NCBI Taxonomy" id="2697027"/>
    <lineage>
        <taxon>Bacteria</taxon>
        <taxon>Pseudomonadati</taxon>
        <taxon>Pseudomonadota</taxon>
        <taxon>Gammaproteobacteria</taxon>
        <taxon>Enterobacterales</taxon>
        <taxon>Bruguierivoracaceae</taxon>
        <taxon>Sodalis</taxon>
    </lineage>
</organism>
<evidence type="ECO:0000313" key="1">
    <source>
        <dbReference type="EMBL" id="TCL05045.1"/>
    </source>
</evidence>
<gene>
    <name evidence="1" type="ORF">EZJ58_3201</name>
</gene>
<sequence>MLSSPIFLADTVGKDRCALGKLGCVMKGYELNFLEIFFYFME</sequence>
<comment type="caution">
    <text evidence="1">The sequence shown here is derived from an EMBL/GenBank/DDBJ whole genome shotgun (WGS) entry which is preliminary data.</text>
</comment>
<accession>A0A4R1NC11</accession>
<dbReference type="Proteomes" id="UP000294555">
    <property type="component" value="Unassembled WGS sequence"/>
</dbReference>
<reference evidence="1 2" key="1">
    <citation type="submission" date="2019-02" db="EMBL/GenBank/DDBJ databases">
        <title>Investigation of anaerobic lignin degradation for improved lignocellulosic biofuels.</title>
        <authorList>
            <person name="Deangelis K."/>
        </authorList>
    </citation>
    <scope>NUCLEOTIDE SEQUENCE [LARGE SCALE GENOMIC DNA]</scope>
    <source>
        <strain evidence="1 2">159R</strain>
    </source>
</reference>